<feature type="transmembrane region" description="Helical" evidence="8">
    <location>
        <begin position="273"/>
        <end position="294"/>
    </location>
</feature>
<dbReference type="Proteomes" id="UP000289411">
    <property type="component" value="Unassembled WGS sequence"/>
</dbReference>
<dbReference type="InterPro" id="IPR005837">
    <property type="entry name" value="FliP"/>
</dbReference>
<keyword evidence="5 8" id="KW-1133">Transmembrane helix</keyword>
<evidence type="ECO:0000256" key="7">
    <source>
        <dbReference type="SAM" id="MobiDB-lite"/>
    </source>
</evidence>
<dbReference type="OrthoDB" id="9805111at2"/>
<evidence type="ECO:0000313" key="11">
    <source>
        <dbReference type="Proteomes" id="UP000289411"/>
    </source>
</evidence>
<keyword evidence="9" id="KW-0732">Signal</keyword>
<dbReference type="PROSITE" id="PS01060">
    <property type="entry name" value="FLIP_1"/>
    <property type="match status" value="1"/>
</dbReference>
<comment type="similarity">
    <text evidence="2">Belongs to the FliP/MopC/SpaP family.</text>
</comment>
<comment type="subcellular location">
    <subcellularLocation>
        <location evidence="1">Cell membrane</location>
        <topology evidence="1">Multi-pass membrane protein</topology>
    </subcellularLocation>
</comment>
<gene>
    <name evidence="10" type="ORF">D3272_07060</name>
</gene>
<dbReference type="EMBL" id="QYBC01000005">
    <property type="protein sequence ID" value="RYB05948.1"/>
    <property type="molecule type" value="Genomic_DNA"/>
</dbReference>
<dbReference type="GO" id="GO:0009306">
    <property type="term" value="P:protein secretion"/>
    <property type="evidence" value="ECO:0007669"/>
    <property type="project" value="InterPro"/>
</dbReference>
<dbReference type="PRINTS" id="PR01302">
    <property type="entry name" value="TYPE3IMPPROT"/>
</dbReference>
<sequence length="298" mass="30912">MLNRATRRAATLGLALASVLILAAMAAGPAAAQSIDLGNVLPQAGGTASGRIVQLVGLLTVLSIAPGLLVMVTSFTRFAIAFSFLRSGLGLQTTPANIILVSLSLFMTFYVMAPTFDRAYDTGLRPLLDGKIAEGEAYTRITGPFREFMLGQVRDKDLKLFDDLAPPSIRANNAAAAGTATPAPAAPGAASPAPAAPGATPPAAAPPAGAPAAGDRAAVDLRVLIPAFMISEIRRGFEIGFLIALPFLVIDLVVSTITMSMGMMMLSPSVISLPLKVLFFVLIDGWNMLVGSLIRSYS</sequence>
<feature type="compositionally biased region" description="Pro residues" evidence="7">
    <location>
        <begin position="199"/>
        <end position="209"/>
    </location>
</feature>
<dbReference type="InterPro" id="IPR005838">
    <property type="entry name" value="T3SS_IM_P"/>
</dbReference>
<evidence type="ECO:0000256" key="9">
    <source>
        <dbReference type="SAM" id="SignalP"/>
    </source>
</evidence>
<feature type="chain" id="PRO_5020497002" evidence="9">
    <location>
        <begin position="33"/>
        <end position="298"/>
    </location>
</feature>
<dbReference type="PANTHER" id="PTHR30587">
    <property type="entry name" value="FLAGELLAR BIOSYNTHETIC PROTEIN FLIP"/>
    <property type="match status" value="1"/>
</dbReference>
<feature type="compositionally biased region" description="Low complexity" evidence="7">
    <location>
        <begin position="180"/>
        <end position="198"/>
    </location>
</feature>
<dbReference type="PANTHER" id="PTHR30587:SF2">
    <property type="entry name" value="SURFACE PRESENTATION OF ANTIGENS PROTEIN SPAP"/>
    <property type="match status" value="1"/>
</dbReference>
<feature type="signal peptide" evidence="9">
    <location>
        <begin position="1"/>
        <end position="32"/>
    </location>
</feature>
<reference evidence="10 11" key="2">
    <citation type="submission" date="2019-02" db="EMBL/GenBank/DDBJ databases">
        <title>'Lichenibacterium ramalinii' gen. nov. sp. nov., 'Lichenibacterium minor' gen. nov. sp. nov.</title>
        <authorList>
            <person name="Pankratov T."/>
        </authorList>
    </citation>
    <scope>NUCLEOTIDE SEQUENCE [LARGE SCALE GENOMIC DNA]</scope>
    <source>
        <strain evidence="10 11">RmlP001</strain>
    </source>
</reference>
<reference evidence="10 11" key="1">
    <citation type="submission" date="2018-09" db="EMBL/GenBank/DDBJ databases">
        <authorList>
            <person name="Grouzdev D.S."/>
            <person name="Krutkina M.S."/>
        </authorList>
    </citation>
    <scope>NUCLEOTIDE SEQUENCE [LARGE SCALE GENOMIC DNA]</scope>
    <source>
        <strain evidence="10 11">RmlP001</strain>
    </source>
</reference>
<keyword evidence="3" id="KW-1003">Cell membrane</keyword>
<evidence type="ECO:0000256" key="4">
    <source>
        <dbReference type="ARBA" id="ARBA00022692"/>
    </source>
</evidence>
<dbReference type="AlphaFoldDB" id="A0A4Q2RH25"/>
<evidence type="ECO:0000256" key="8">
    <source>
        <dbReference type="SAM" id="Phobius"/>
    </source>
</evidence>
<evidence type="ECO:0000256" key="3">
    <source>
        <dbReference type="ARBA" id="ARBA00022475"/>
    </source>
</evidence>
<evidence type="ECO:0000256" key="2">
    <source>
        <dbReference type="ARBA" id="ARBA00006257"/>
    </source>
</evidence>
<evidence type="ECO:0000256" key="5">
    <source>
        <dbReference type="ARBA" id="ARBA00022989"/>
    </source>
</evidence>
<dbReference type="PRINTS" id="PR00951">
    <property type="entry name" value="FLGBIOSNFLIP"/>
</dbReference>
<feature type="transmembrane region" description="Helical" evidence="8">
    <location>
        <begin position="56"/>
        <end position="85"/>
    </location>
</feature>
<evidence type="ECO:0000256" key="1">
    <source>
        <dbReference type="ARBA" id="ARBA00004651"/>
    </source>
</evidence>
<dbReference type="PROSITE" id="PS01061">
    <property type="entry name" value="FLIP_2"/>
    <property type="match status" value="1"/>
</dbReference>
<proteinExistence type="inferred from homology"/>
<accession>A0A4Q2RH25</accession>
<comment type="caution">
    <text evidence="10">The sequence shown here is derived from an EMBL/GenBank/DDBJ whole genome shotgun (WGS) entry which is preliminary data.</text>
</comment>
<keyword evidence="10" id="KW-0969">Cilium</keyword>
<keyword evidence="6 8" id="KW-0472">Membrane</keyword>
<evidence type="ECO:0000256" key="6">
    <source>
        <dbReference type="ARBA" id="ARBA00023136"/>
    </source>
</evidence>
<organism evidence="10 11">
    <name type="scientific">Lichenibacterium ramalinae</name>
    <dbReference type="NCBI Taxonomy" id="2316527"/>
    <lineage>
        <taxon>Bacteria</taxon>
        <taxon>Pseudomonadati</taxon>
        <taxon>Pseudomonadota</taxon>
        <taxon>Alphaproteobacteria</taxon>
        <taxon>Hyphomicrobiales</taxon>
        <taxon>Lichenihabitantaceae</taxon>
        <taxon>Lichenibacterium</taxon>
    </lineage>
</organism>
<keyword evidence="10" id="KW-0282">Flagellum</keyword>
<feature type="region of interest" description="Disordered" evidence="7">
    <location>
        <begin position="180"/>
        <end position="209"/>
    </location>
</feature>
<dbReference type="GO" id="GO:0005886">
    <property type="term" value="C:plasma membrane"/>
    <property type="evidence" value="ECO:0007669"/>
    <property type="project" value="UniProtKB-SubCell"/>
</dbReference>
<protein>
    <submittedName>
        <fullName evidence="10">Flagellar biosynthetic protein FliP</fullName>
    </submittedName>
</protein>
<feature type="transmembrane region" description="Helical" evidence="8">
    <location>
        <begin position="239"/>
        <end position="261"/>
    </location>
</feature>
<name>A0A4Q2RH25_9HYPH</name>
<dbReference type="Pfam" id="PF00813">
    <property type="entry name" value="FliP"/>
    <property type="match status" value="1"/>
</dbReference>
<keyword evidence="4 8" id="KW-0812">Transmembrane</keyword>
<evidence type="ECO:0000313" key="10">
    <source>
        <dbReference type="EMBL" id="RYB05948.1"/>
    </source>
</evidence>
<keyword evidence="11" id="KW-1185">Reference proteome</keyword>
<keyword evidence="10" id="KW-0966">Cell projection</keyword>